<accession>A0A8K0DAH5</accession>
<protein>
    <recommendedName>
        <fullName evidence="3">Nuclease HARBI1</fullName>
    </recommendedName>
</protein>
<keyword evidence="2" id="KW-1185">Reference proteome</keyword>
<evidence type="ECO:0000313" key="1">
    <source>
        <dbReference type="EMBL" id="KAF2902184.1"/>
    </source>
</evidence>
<name>A0A8K0DAH5_IGNLU</name>
<sequence>MAARFRIFNTAINLILRHIEQEVIVCCALHNFLRGKCLDSYTPETALDQEDLMDGEIVRDLRADPDVFDGLQRGQNRNYGKTAKKVCDKFVTFFNGDGKVTWQEKFITR</sequence>
<comment type="caution">
    <text evidence="1">The sequence shown here is derived from an EMBL/GenBank/DDBJ whole genome shotgun (WGS) entry which is preliminary data.</text>
</comment>
<proteinExistence type="predicted"/>
<dbReference type="EMBL" id="VTPC01001376">
    <property type="protein sequence ID" value="KAF2902184.1"/>
    <property type="molecule type" value="Genomic_DNA"/>
</dbReference>
<evidence type="ECO:0000313" key="2">
    <source>
        <dbReference type="Proteomes" id="UP000801492"/>
    </source>
</evidence>
<evidence type="ECO:0008006" key="3">
    <source>
        <dbReference type="Google" id="ProtNLM"/>
    </source>
</evidence>
<gene>
    <name evidence="1" type="ORF">ILUMI_04001</name>
</gene>
<dbReference type="Proteomes" id="UP000801492">
    <property type="component" value="Unassembled WGS sequence"/>
</dbReference>
<reference evidence="1" key="1">
    <citation type="submission" date="2019-08" db="EMBL/GenBank/DDBJ databases">
        <title>The genome of the North American firefly Photinus pyralis.</title>
        <authorList>
            <consortium name="Photinus pyralis genome working group"/>
            <person name="Fallon T.R."/>
            <person name="Sander Lower S.E."/>
            <person name="Weng J.-K."/>
        </authorList>
    </citation>
    <scope>NUCLEOTIDE SEQUENCE</scope>
    <source>
        <strain evidence="1">TRF0915ILg1</strain>
        <tissue evidence="1">Whole body</tissue>
    </source>
</reference>
<dbReference type="AlphaFoldDB" id="A0A8K0DAH5"/>
<organism evidence="1 2">
    <name type="scientific">Ignelater luminosus</name>
    <name type="common">Cucubano</name>
    <name type="synonym">Pyrophorus luminosus</name>
    <dbReference type="NCBI Taxonomy" id="2038154"/>
    <lineage>
        <taxon>Eukaryota</taxon>
        <taxon>Metazoa</taxon>
        <taxon>Ecdysozoa</taxon>
        <taxon>Arthropoda</taxon>
        <taxon>Hexapoda</taxon>
        <taxon>Insecta</taxon>
        <taxon>Pterygota</taxon>
        <taxon>Neoptera</taxon>
        <taxon>Endopterygota</taxon>
        <taxon>Coleoptera</taxon>
        <taxon>Polyphaga</taxon>
        <taxon>Elateriformia</taxon>
        <taxon>Elateroidea</taxon>
        <taxon>Elateridae</taxon>
        <taxon>Agrypninae</taxon>
        <taxon>Pyrophorini</taxon>
        <taxon>Ignelater</taxon>
    </lineage>
</organism>
<dbReference type="OrthoDB" id="6779970at2759"/>